<keyword evidence="3" id="KW-1185">Reference proteome</keyword>
<evidence type="ECO:0000256" key="1">
    <source>
        <dbReference type="SAM" id="Phobius"/>
    </source>
</evidence>
<keyword evidence="1" id="KW-0472">Membrane</keyword>
<proteinExistence type="predicted"/>
<reference evidence="2 3" key="1">
    <citation type="submission" date="2017-01" db="EMBL/GenBank/DDBJ databases">
        <authorList>
            <person name="Mah S.A."/>
            <person name="Swanson W.J."/>
            <person name="Moy G.W."/>
            <person name="Vacquier V.D."/>
        </authorList>
    </citation>
    <scope>NUCLEOTIDE SEQUENCE [LARGE SCALE GENOMIC DNA]</scope>
    <source>
        <strain evidence="2 3">DSM 21219</strain>
    </source>
</reference>
<protein>
    <submittedName>
        <fullName evidence="2">Uncharacterized protein</fullName>
    </submittedName>
</protein>
<dbReference type="Proteomes" id="UP000192455">
    <property type="component" value="Unassembled WGS sequence"/>
</dbReference>
<dbReference type="OrthoDB" id="7406133at2"/>
<feature type="transmembrane region" description="Helical" evidence="1">
    <location>
        <begin position="12"/>
        <end position="32"/>
    </location>
</feature>
<sequence length="215" mass="23949">MWEWLADNSTAVQAVTGIVTALVWLVYLQILVSGFRRQRRSIILIYGAGNDNIDPRIFVSNLGFESIYILEILLAVRTCDGWREMSITDRTEVAPDKLASPSETSVQGPLASGAWVDIGSTGDLLARMRRFDTEVSQNDLIEHIRITVAAVTAATTGIVAAEMDFAVRPYREDGRLQLKPQRLHAAQIRSRAGRREIARKLGRRLGRDEGASKTR</sequence>
<gene>
    <name evidence="2" type="ORF">SAMN05421849_2353</name>
</gene>
<dbReference type="RefSeq" id="WP_143733093.1">
    <property type="nucleotide sequence ID" value="NZ_FTPS01000002.1"/>
</dbReference>
<organism evidence="2 3">
    <name type="scientific">Pontibaca methylaminivorans</name>
    <dbReference type="NCBI Taxonomy" id="515897"/>
    <lineage>
        <taxon>Bacteria</taxon>
        <taxon>Pseudomonadati</taxon>
        <taxon>Pseudomonadota</taxon>
        <taxon>Alphaproteobacteria</taxon>
        <taxon>Rhodobacterales</taxon>
        <taxon>Roseobacteraceae</taxon>
        <taxon>Pontibaca</taxon>
    </lineage>
</organism>
<keyword evidence="1" id="KW-1133">Transmembrane helix</keyword>
<evidence type="ECO:0000313" key="2">
    <source>
        <dbReference type="EMBL" id="SIT86646.1"/>
    </source>
</evidence>
<accession>A0A1R3X6V4</accession>
<evidence type="ECO:0000313" key="3">
    <source>
        <dbReference type="Proteomes" id="UP000192455"/>
    </source>
</evidence>
<dbReference type="EMBL" id="FTPS01000002">
    <property type="protein sequence ID" value="SIT86646.1"/>
    <property type="molecule type" value="Genomic_DNA"/>
</dbReference>
<name>A0A1R3X6V4_9RHOB</name>
<dbReference type="AlphaFoldDB" id="A0A1R3X6V4"/>
<keyword evidence="1" id="KW-0812">Transmembrane</keyword>